<dbReference type="RefSeq" id="WP_097815292.1">
    <property type="nucleotide sequence ID" value="NZ_NVPQ01000017.1"/>
</dbReference>
<proteinExistence type="predicted"/>
<reference evidence="2 3" key="1">
    <citation type="submission" date="2017-09" db="EMBL/GenBank/DDBJ databases">
        <title>Large-scale bioinformatics analysis of Bacillus genomes uncovers conserved roles of natural products in bacterial physiology.</title>
        <authorList>
            <consortium name="Agbiome Team Llc"/>
            <person name="Bleich R.M."/>
            <person name="Grubbs K.J."/>
            <person name="Santa Maria K.C."/>
            <person name="Allen S.E."/>
            <person name="Farag S."/>
            <person name="Shank E.A."/>
            <person name="Bowers A."/>
        </authorList>
    </citation>
    <scope>NUCLEOTIDE SEQUENCE [LARGE SCALE GENOMIC DNA]</scope>
    <source>
        <strain evidence="2 3">AFS098222</strain>
    </source>
</reference>
<evidence type="ECO:0000313" key="2">
    <source>
        <dbReference type="EMBL" id="PDY42073.1"/>
    </source>
</evidence>
<dbReference type="EMBL" id="NVPQ01000017">
    <property type="protein sequence ID" value="PDY42073.1"/>
    <property type="molecule type" value="Genomic_DNA"/>
</dbReference>
<name>A0A2A7BUN4_9BACI</name>
<comment type="caution">
    <text evidence="2">The sequence shown here is derived from an EMBL/GenBank/DDBJ whole genome shotgun (WGS) entry which is preliminary data.</text>
</comment>
<evidence type="ECO:0000259" key="1">
    <source>
        <dbReference type="Pfam" id="PF00881"/>
    </source>
</evidence>
<protein>
    <recommendedName>
        <fullName evidence="1">Nitroreductase domain-containing protein</fullName>
    </recommendedName>
</protein>
<dbReference type="InterPro" id="IPR029479">
    <property type="entry name" value="Nitroreductase"/>
</dbReference>
<accession>A0A2A7BUN4</accession>
<sequence length="269" mass="31113">MSKKNNNVTDYWDYSLYKILDKGVLEDVLKFHQSTTTIKNGDYTNPFSHNTYNWLDQVEYQDTLPNFFLGEIDLDITKENFQNSKREFKKESIPKSTLGNILYKSFGRSKDHSSKRYPSAGALYPVMPLIYILDDEAVLGIPSAKGVYLFDSEKSVLKKIKSWNEEEFNSFVQSINPWQNELYSNILIGYAINMEKTVAKYKKRGYRHALIEVGLMAQAFREVIKQENSLGDFCWSGFDDNTVTYYSGLNPRLCPVTLLQWFGITGENI</sequence>
<dbReference type="Proteomes" id="UP000220111">
    <property type="component" value="Unassembled WGS sequence"/>
</dbReference>
<dbReference type="AlphaFoldDB" id="A0A2A7BUN4"/>
<dbReference type="PANTHER" id="PTHR43745:SF2">
    <property type="entry name" value="NITROREDUCTASE MJ1384-RELATED"/>
    <property type="match status" value="1"/>
</dbReference>
<dbReference type="InterPro" id="IPR052544">
    <property type="entry name" value="Bacteriocin_Proc_Enz"/>
</dbReference>
<dbReference type="InterPro" id="IPR000415">
    <property type="entry name" value="Nitroreductase-like"/>
</dbReference>
<organism evidence="2 3">
    <name type="scientific">Bacillus wiedmannii</name>
    <dbReference type="NCBI Taxonomy" id="1890302"/>
    <lineage>
        <taxon>Bacteria</taxon>
        <taxon>Bacillati</taxon>
        <taxon>Bacillota</taxon>
        <taxon>Bacilli</taxon>
        <taxon>Bacillales</taxon>
        <taxon>Bacillaceae</taxon>
        <taxon>Bacillus</taxon>
        <taxon>Bacillus cereus group</taxon>
    </lineage>
</organism>
<gene>
    <name evidence="2" type="ORF">COO17_08995</name>
</gene>
<dbReference type="GO" id="GO:0016491">
    <property type="term" value="F:oxidoreductase activity"/>
    <property type="evidence" value="ECO:0007669"/>
    <property type="project" value="InterPro"/>
</dbReference>
<dbReference type="Gene3D" id="3.40.109.10">
    <property type="entry name" value="NADH Oxidase"/>
    <property type="match status" value="1"/>
</dbReference>
<feature type="domain" description="Nitroreductase" evidence="1">
    <location>
        <begin position="84"/>
        <end position="220"/>
    </location>
</feature>
<dbReference type="PANTHER" id="PTHR43745">
    <property type="entry name" value="NITROREDUCTASE MJ1384-RELATED"/>
    <property type="match status" value="1"/>
</dbReference>
<evidence type="ECO:0000313" key="3">
    <source>
        <dbReference type="Proteomes" id="UP000220111"/>
    </source>
</evidence>
<dbReference type="Pfam" id="PF00881">
    <property type="entry name" value="Nitroreductase"/>
    <property type="match status" value="1"/>
</dbReference>